<keyword evidence="1" id="KW-0444">Lipid biosynthesis</keyword>
<feature type="active site" evidence="1">
    <location>
        <position position="302"/>
    </location>
</feature>
<dbReference type="Gene3D" id="3.30.870.10">
    <property type="entry name" value="Endonuclease Chain A"/>
    <property type="match status" value="2"/>
</dbReference>
<dbReference type="NCBIfam" id="NF008427">
    <property type="entry name" value="PRK11263.1"/>
    <property type="match status" value="1"/>
</dbReference>
<feature type="active site" evidence="1">
    <location>
        <position position="297"/>
    </location>
</feature>
<keyword evidence="2" id="KW-0812">Transmembrane</keyword>
<keyword evidence="2" id="KW-1133">Transmembrane helix</keyword>
<comment type="function">
    <text evidence="1">Catalyzes the phosphatidyl group transfer from one phosphatidylglycerol molecule to another to form cardiolipin (CL) (diphosphatidylglycerol) and glycerol.</text>
</comment>
<dbReference type="PROSITE" id="PS50035">
    <property type="entry name" value="PLD"/>
    <property type="match status" value="2"/>
</dbReference>
<protein>
    <recommendedName>
        <fullName evidence="1">Cardiolipin synthase B</fullName>
        <shortName evidence="1">CL synthase</shortName>
        <ecNumber evidence="1">2.7.8.-</ecNumber>
    </recommendedName>
</protein>
<comment type="catalytic activity">
    <reaction evidence="1">
        <text>2 a 1,2-diacyl-sn-glycero-3-phospho-(1'-sn-glycerol) = a cardiolipin + glycerol</text>
        <dbReference type="Rhea" id="RHEA:31451"/>
        <dbReference type="ChEBI" id="CHEBI:17754"/>
        <dbReference type="ChEBI" id="CHEBI:62237"/>
        <dbReference type="ChEBI" id="CHEBI:64716"/>
    </reaction>
</comment>
<evidence type="ECO:0000313" key="5">
    <source>
        <dbReference type="Proteomes" id="UP001172778"/>
    </source>
</evidence>
<dbReference type="EMBL" id="JARRAF010000010">
    <property type="protein sequence ID" value="MDK2124449.1"/>
    <property type="molecule type" value="Genomic_DNA"/>
</dbReference>
<gene>
    <name evidence="1 4" type="primary">clsB</name>
    <name evidence="4" type="ORF">PZA18_10335</name>
</gene>
<dbReference type="EC" id="2.7.8.-" evidence="1"/>
<keyword evidence="1 2" id="KW-0472">Membrane</keyword>
<accession>A0ABT7DXA2</accession>
<feature type="active site" evidence="1">
    <location>
        <position position="118"/>
    </location>
</feature>
<evidence type="ECO:0000256" key="1">
    <source>
        <dbReference type="HAMAP-Rule" id="MF_01917"/>
    </source>
</evidence>
<sequence length="391" mass="44609">MLRRLTRTLPGNRLTLLCNGADYFPALIAAIQSARHEILLETYIYRVDTTGQRIGQALQQAAQRGVDVCLLVDGFGSADLPSSFRTELQQAGVKLMFFRPEISRFALQRHRLRRLHRKLAVIDGRIGFVGGINMLNDNDHPDEPPRYDYALQIEGPLLGPLHAAATAMWRRTAWMQLRHDWAAKRPLQPMRAPVGPMPAALLVRDNLKHRHAIETAYLSAIRSARHEIVIANAYFLPGYTFRHALLAAARRGVKVTLLLQGKRDHALLQYACKGFYRRFMNAGIEIHEYTRSFMHAKVAVIDGEWLTVGSSNIDPFSLLLAREANVVANYRPLAQTLRADIFRAIETEARRVKKREVVRARWVYGFLAWMALLIVRALMELVGYGHREYRE</sequence>
<dbReference type="Proteomes" id="UP001172778">
    <property type="component" value="Unassembled WGS sequence"/>
</dbReference>
<dbReference type="Pfam" id="PF13091">
    <property type="entry name" value="PLDc_2"/>
    <property type="match status" value="2"/>
</dbReference>
<comment type="subcellular location">
    <subcellularLocation>
        <location evidence="1">Cell membrane</location>
        <topology evidence="1">Peripheral membrane protein</topology>
    </subcellularLocation>
</comment>
<keyword evidence="1" id="KW-1003">Cell membrane</keyword>
<evidence type="ECO:0000313" key="4">
    <source>
        <dbReference type="EMBL" id="MDK2124449.1"/>
    </source>
</evidence>
<keyword evidence="1" id="KW-1208">Phospholipid metabolism</keyword>
<keyword evidence="1 4" id="KW-0808">Transferase</keyword>
<dbReference type="RefSeq" id="WP_284100762.1">
    <property type="nucleotide sequence ID" value="NZ_JARRAF010000010.1"/>
</dbReference>
<dbReference type="SUPFAM" id="SSF56024">
    <property type="entry name" value="Phospholipase D/nuclease"/>
    <property type="match status" value="2"/>
</dbReference>
<dbReference type="CDD" id="cd09159">
    <property type="entry name" value="PLDc_ybhO_like_2"/>
    <property type="match status" value="1"/>
</dbReference>
<comment type="similarity">
    <text evidence="1">Belongs to the phospholipase D family. Cardiolipin synthase subfamily. ClsB sub-subfamily.</text>
</comment>
<dbReference type="CDD" id="cd09110">
    <property type="entry name" value="PLDc_CLS_1"/>
    <property type="match status" value="1"/>
</dbReference>
<keyword evidence="5" id="KW-1185">Reference proteome</keyword>
<feature type="active site" evidence="1">
    <location>
        <position position="123"/>
    </location>
</feature>
<dbReference type="HAMAP" id="MF_01917">
    <property type="entry name" value="Cardiolipin_synth_ClsB"/>
    <property type="match status" value="1"/>
</dbReference>
<organism evidence="4 5">
    <name type="scientific">Parachitinimonas caeni</name>
    <dbReference type="NCBI Taxonomy" id="3031301"/>
    <lineage>
        <taxon>Bacteria</taxon>
        <taxon>Pseudomonadati</taxon>
        <taxon>Pseudomonadota</taxon>
        <taxon>Betaproteobacteria</taxon>
        <taxon>Neisseriales</taxon>
        <taxon>Chitinibacteraceae</taxon>
        <taxon>Parachitinimonas</taxon>
    </lineage>
</organism>
<name>A0ABT7DXA2_9NEIS</name>
<dbReference type="InterPro" id="IPR001736">
    <property type="entry name" value="PLipase_D/transphosphatidylase"/>
</dbReference>
<dbReference type="SMART" id="SM00155">
    <property type="entry name" value="PLDc"/>
    <property type="match status" value="2"/>
</dbReference>
<evidence type="ECO:0000256" key="2">
    <source>
        <dbReference type="SAM" id="Phobius"/>
    </source>
</evidence>
<keyword evidence="1" id="KW-0443">Lipid metabolism</keyword>
<comment type="caution">
    <text evidence="4">The sequence shown here is derived from an EMBL/GenBank/DDBJ whole genome shotgun (WGS) entry which is preliminary data.</text>
</comment>
<reference evidence="4" key="1">
    <citation type="submission" date="2023-03" db="EMBL/GenBank/DDBJ databases">
        <title>Chitinimonas shenzhenensis gen. nov., sp. nov., a novel member of family Burkholderiaceae isolated from activated sludge collected in Shen Zhen, China.</title>
        <authorList>
            <person name="Wang X."/>
        </authorList>
    </citation>
    <scope>NUCLEOTIDE SEQUENCE</scope>
    <source>
        <strain evidence="4">DQS-5</strain>
    </source>
</reference>
<feature type="transmembrane region" description="Helical" evidence="2">
    <location>
        <begin position="360"/>
        <end position="379"/>
    </location>
</feature>
<dbReference type="PANTHER" id="PTHR21248">
    <property type="entry name" value="CARDIOLIPIN SYNTHASE"/>
    <property type="match status" value="1"/>
</dbReference>
<dbReference type="PANTHER" id="PTHR21248:SF22">
    <property type="entry name" value="PHOSPHOLIPASE D"/>
    <property type="match status" value="1"/>
</dbReference>
<feature type="active site" evidence="1">
    <location>
        <position position="116"/>
    </location>
</feature>
<feature type="active site" evidence="1">
    <location>
        <position position="295"/>
    </location>
</feature>
<dbReference type="InterPro" id="IPR025202">
    <property type="entry name" value="PLD-like_dom"/>
</dbReference>
<dbReference type="InterPro" id="IPR030872">
    <property type="entry name" value="Cardiolipin_synth_ClsB"/>
</dbReference>
<evidence type="ECO:0000259" key="3">
    <source>
        <dbReference type="PROSITE" id="PS50035"/>
    </source>
</evidence>
<proteinExistence type="inferred from homology"/>
<keyword evidence="1" id="KW-0594">Phospholipid biosynthesis</keyword>
<feature type="domain" description="PLD phosphodiesterase" evidence="3">
    <location>
        <begin position="290"/>
        <end position="317"/>
    </location>
</feature>
<feature type="domain" description="PLD phosphodiesterase" evidence="3">
    <location>
        <begin position="111"/>
        <end position="138"/>
    </location>
</feature>
<dbReference type="GO" id="GO:0016740">
    <property type="term" value="F:transferase activity"/>
    <property type="evidence" value="ECO:0007669"/>
    <property type="project" value="UniProtKB-KW"/>
</dbReference>